<feature type="transmembrane region" description="Helical" evidence="11">
    <location>
        <begin position="291"/>
        <end position="315"/>
    </location>
</feature>
<dbReference type="SUPFAM" id="SSF81653">
    <property type="entry name" value="Calcium ATPase, transduction domain A"/>
    <property type="match status" value="1"/>
</dbReference>
<dbReference type="FunFam" id="3.40.50.1000:FF:000028">
    <property type="entry name" value="Calcium-transporting P-type ATPase, putative"/>
    <property type="match status" value="1"/>
</dbReference>
<dbReference type="SUPFAM" id="SSF81665">
    <property type="entry name" value="Calcium ATPase, transmembrane domain M"/>
    <property type="match status" value="1"/>
</dbReference>
<proteinExistence type="inferred from homology"/>
<dbReference type="SMART" id="SM00831">
    <property type="entry name" value="Cation_ATPase_N"/>
    <property type="match status" value="1"/>
</dbReference>
<dbReference type="InterPro" id="IPR023298">
    <property type="entry name" value="ATPase_P-typ_TM_dom_sf"/>
</dbReference>
<evidence type="ECO:0000259" key="12">
    <source>
        <dbReference type="SMART" id="SM00831"/>
    </source>
</evidence>
<feature type="region of interest" description="Disordered" evidence="10">
    <location>
        <begin position="369"/>
        <end position="389"/>
    </location>
</feature>
<dbReference type="InterPro" id="IPR059000">
    <property type="entry name" value="ATPase_P-type_domA"/>
</dbReference>
<keyword evidence="3" id="KW-1003">Cell membrane</keyword>
<feature type="transmembrane region" description="Helical" evidence="11">
    <location>
        <begin position="760"/>
        <end position="780"/>
    </location>
</feature>
<evidence type="ECO:0000256" key="2">
    <source>
        <dbReference type="ARBA" id="ARBA00005675"/>
    </source>
</evidence>
<feature type="transmembrane region" description="Helical" evidence="11">
    <location>
        <begin position="92"/>
        <end position="112"/>
    </location>
</feature>
<dbReference type="InterPro" id="IPR023214">
    <property type="entry name" value="HAD_sf"/>
</dbReference>
<dbReference type="KEGG" id="pfer:IRI77_11740"/>
<dbReference type="PANTHER" id="PTHR43294:SF21">
    <property type="entry name" value="CATION TRANSPORTING ATPASE"/>
    <property type="match status" value="1"/>
</dbReference>
<feature type="compositionally biased region" description="Basic and acidic residues" evidence="10">
    <location>
        <begin position="379"/>
        <end position="389"/>
    </location>
</feature>
<feature type="transmembrane region" description="Helical" evidence="11">
    <location>
        <begin position="68"/>
        <end position="86"/>
    </location>
</feature>
<keyword evidence="5" id="KW-0547">Nucleotide-binding</keyword>
<feature type="domain" description="Cation-transporting P-type ATPase N-terminal" evidence="12">
    <location>
        <begin position="11"/>
        <end position="85"/>
    </location>
</feature>
<dbReference type="GO" id="GO:0005886">
    <property type="term" value="C:plasma membrane"/>
    <property type="evidence" value="ECO:0007669"/>
    <property type="project" value="UniProtKB-SubCell"/>
</dbReference>
<feature type="transmembrane region" description="Helical" evidence="11">
    <location>
        <begin position="260"/>
        <end position="279"/>
    </location>
</feature>
<dbReference type="GO" id="GO:0005524">
    <property type="term" value="F:ATP binding"/>
    <property type="evidence" value="ECO:0007669"/>
    <property type="project" value="UniProtKB-KW"/>
</dbReference>
<dbReference type="PRINTS" id="PR00119">
    <property type="entry name" value="CATATPASE"/>
</dbReference>
<dbReference type="Pfam" id="PF00122">
    <property type="entry name" value="E1-E2_ATPase"/>
    <property type="match status" value="1"/>
</dbReference>
<evidence type="ECO:0000256" key="10">
    <source>
        <dbReference type="SAM" id="MobiDB-lite"/>
    </source>
</evidence>
<organism evidence="13 14">
    <name type="scientific">Paludibaculum fermentans</name>
    <dbReference type="NCBI Taxonomy" id="1473598"/>
    <lineage>
        <taxon>Bacteria</taxon>
        <taxon>Pseudomonadati</taxon>
        <taxon>Acidobacteriota</taxon>
        <taxon>Terriglobia</taxon>
        <taxon>Bryobacterales</taxon>
        <taxon>Bryobacteraceae</taxon>
        <taxon>Paludibaculum</taxon>
    </lineage>
</organism>
<dbReference type="SUPFAM" id="SSF56784">
    <property type="entry name" value="HAD-like"/>
    <property type="match status" value="1"/>
</dbReference>
<feature type="transmembrane region" description="Helical" evidence="11">
    <location>
        <begin position="718"/>
        <end position="740"/>
    </location>
</feature>
<dbReference type="RefSeq" id="WP_194452244.1">
    <property type="nucleotide sequence ID" value="NZ_CP063849.1"/>
</dbReference>
<dbReference type="AlphaFoldDB" id="A0A7S7NWP4"/>
<name>A0A7S7NWP4_PALFE</name>
<gene>
    <name evidence="13" type="ORF">IRI77_11740</name>
</gene>
<feature type="transmembrane region" description="Helical" evidence="11">
    <location>
        <begin position="840"/>
        <end position="861"/>
    </location>
</feature>
<keyword evidence="4 11" id="KW-0812">Transmembrane</keyword>
<comment type="similarity">
    <text evidence="2">Belongs to the cation transport ATPase (P-type) (TC 3.A.3) family. Type IIA subfamily.</text>
</comment>
<dbReference type="Pfam" id="PF00690">
    <property type="entry name" value="Cation_ATPase_N"/>
    <property type="match status" value="1"/>
</dbReference>
<dbReference type="PROSITE" id="PS00154">
    <property type="entry name" value="ATPASE_E1_E2"/>
    <property type="match status" value="1"/>
</dbReference>
<reference evidence="13 14" key="1">
    <citation type="submission" date="2020-10" db="EMBL/GenBank/DDBJ databases">
        <title>Complete genome sequence of Paludibaculum fermentans P105T, a facultatively anaerobic acidobacterium capable of dissimilatory Fe(III) reduction.</title>
        <authorList>
            <person name="Dedysh S.N."/>
            <person name="Beletsky A.V."/>
            <person name="Kulichevskaya I.S."/>
            <person name="Mardanov A.V."/>
            <person name="Ravin N.V."/>
        </authorList>
    </citation>
    <scope>NUCLEOTIDE SEQUENCE [LARGE SCALE GENOMIC DNA]</scope>
    <source>
        <strain evidence="13 14">P105</strain>
    </source>
</reference>
<dbReference type="InterPro" id="IPR018303">
    <property type="entry name" value="ATPase_P-typ_P_site"/>
</dbReference>
<dbReference type="SUPFAM" id="SSF81660">
    <property type="entry name" value="Metal cation-transporting ATPase, ATP-binding domain N"/>
    <property type="match status" value="1"/>
</dbReference>
<dbReference type="InterPro" id="IPR004014">
    <property type="entry name" value="ATPase_P-typ_cation-transptr_N"/>
</dbReference>
<dbReference type="InterPro" id="IPR050510">
    <property type="entry name" value="Cation_transp_ATPase_P-type"/>
</dbReference>
<dbReference type="InterPro" id="IPR006068">
    <property type="entry name" value="ATPase_P-typ_cation-transptr_C"/>
</dbReference>
<dbReference type="Gene3D" id="3.40.50.1000">
    <property type="entry name" value="HAD superfamily/HAD-like"/>
    <property type="match status" value="1"/>
</dbReference>
<keyword evidence="7" id="KW-1278">Translocase</keyword>
<dbReference type="Pfam" id="PF13246">
    <property type="entry name" value="Cation_ATPase"/>
    <property type="match status" value="1"/>
</dbReference>
<evidence type="ECO:0000256" key="9">
    <source>
        <dbReference type="ARBA" id="ARBA00023136"/>
    </source>
</evidence>
<keyword evidence="8 11" id="KW-1133">Transmembrane helix</keyword>
<evidence type="ECO:0000256" key="11">
    <source>
        <dbReference type="SAM" id="Phobius"/>
    </source>
</evidence>
<evidence type="ECO:0000256" key="3">
    <source>
        <dbReference type="ARBA" id="ARBA00022475"/>
    </source>
</evidence>
<dbReference type="Gene3D" id="2.70.150.10">
    <property type="entry name" value="Calcium-transporting ATPase, cytoplasmic transduction domain A"/>
    <property type="match status" value="1"/>
</dbReference>
<dbReference type="GO" id="GO:0016887">
    <property type="term" value="F:ATP hydrolysis activity"/>
    <property type="evidence" value="ECO:0007669"/>
    <property type="project" value="InterPro"/>
</dbReference>
<evidence type="ECO:0000256" key="8">
    <source>
        <dbReference type="ARBA" id="ARBA00022989"/>
    </source>
</evidence>
<dbReference type="InterPro" id="IPR023299">
    <property type="entry name" value="ATPase_P-typ_cyto_dom_N"/>
</dbReference>
<dbReference type="Gene3D" id="3.40.1110.10">
    <property type="entry name" value="Calcium-transporting ATPase, cytoplasmic domain N"/>
    <property type="match status" value="1"/>
</dbReference>
<dbReference type="SFLD" id="SFLDF00027">
    <property type="entry name" value="p-type_atpase"/>
    <property type="match status" value="1"/>
</dbReference>
<dbReference type="NCBIfam" id="TIGR01494">
    <property type="entry name" value="ATPase_P-type"/>
    <property type="match status" value="2"/>
</dbReference>
<dbReference type="PRINTS" id="PR00120">
    <property type="entry name" value="HATPASE"/>
</dbReference>
<keyword evidence="14" id="KW-1185">Reference proteome</keyword>
<dbReference type="Pfam" id="PF00689">
    <property type="entry name" value="Cation_ATPase_C"/>
    <property type="match status" value="1"/>
</dbReference>
<accession>A0A7S7NWP4</accession>
<evidence type="ECO:0000256" key="1">
    <source>
        <dbReference type="ARBA" id="ARBA00004651"/>
    </source>
</evidence>
<dbReference type="Pfam" id="PF08282">
    <property type="entry name" value="Hydrolase_3"/>
    <property type="match status" value="1"/>
</dbReference>
<dbReference type="EMBL" id="CP063849">
    <property type="protein sequence ID" value="QOY90584.1"/>
    <property type="molecule type" value="Genomic_DNA"/>
</dbReference>
<evidence type="ECO:0000256" key="4">
    <source>
        <dbReference type="ARBA" id="ARBA00022692"/>
    </source>
</evidence>
<dbReference type="Proteomes" id="UP000593892">
    <property type="component" value="Chromosome"/>
</dbReference>
<evidence type="ECO:0000313" key="14">
    <source>
        <dbReference type="Proteomes" id="UP000593892"/>
    </source>
</evidence>
<dbReference type="InterPro" id="IPR044492">
    <property type="entry name" value="P_typ_ATPase_HD_dom"/>
</dbReference>
<feature type="transmembrane region" description="Helical" evidence="11">
    <location>
        <begin position="801"/>
        <end position="820"/>
    </location>
</feature>
<evidence type="ECO:0000256" key="6">
    <source>
        <dbReference type="ARBA" id="ARBA00022840"/>
    </source>
</evidence>
<dbReference type="InterPro" id="IPR008250">
    <property type="entry name" value="ATPase_P-typ_transduc_dom_A_sf"/>
</dbReference>
<evidence type="ECO:0000256" key="5">
    <source>
        <dbReference type="ARBA" id="ARBA00022741"/>
    </source>
</evidence>
<comment type="subcellular location">
    <subcellularLocation>
        <location evidence="1">Cell membrane</location>
        <topology evidence="1">Multi-pass membrane protein</topology>
    </subcellularLocation>
</comment>
<dbReference type="InterPro" id="IPR001757">
    <property type="entry name" value="P_typ_ATPase"/>
</dbReference>
<feature type="transmembrane region" description="Helical" evidence="11">
    <location>
        <begin position="905"/>
        <end position="922"/>
    </location>
</feature>
<dbReference type="PANTHER" id="PTHR43294">
    <property type="entry name" value="SODIUM/POTASSIUM-TRANSPORTING ATPASE SUBUNIT ALPHA"/>
    <property type="match status" value="1"/>
</dbReference>
<keyword evidence="9 11" id="KW-0472">Membrane</keyword>
<dbReference type="InterPro" id="IPR036412">
    <property type="entry name" value="HAD-like_sf"/>
</dbReference>
<keyword evidence="6" id="KW-0067">ATP-binding</keyword>
<dbReference type="SFLD" id="SFLDS00003">
    <property type="entry name" value="Haloacid_Dehalogenase"/>
    <property type="match status" value="1"/>
</dbReference>
<evidence type="ECO:0000313" key="13">
    <source>
        <dbReference type="EMBL" id="QOY90584.1"/>
    </source>
</evidence>
<sequence length="944" mass="99790">MPENIKVEQIAPHARPAADVAAELGTDIATGLSSSEAQVRLERSGANELESEVAVPAWRRFLAQFKDALVLLLVAAAAISCIVWAVERETSLPYEGLVIITILLLNAILGFVQEGRAEKALASLRAMAAPEASVVRDGEQRRVATRDLVPGDLLIINEGDTVSADARLVEVVELQTLEASLTGESSPVLKSAEPVESEAGIGDRLNMVFAGTTASFGHGRAVVTATGMSTELGRIAGMLKTTKSPTTPLQRELDHTGKQLGVAVVVIAAVVVATLLVLYGARDAATVVRVLMFGVALAVAAAPEGLAAVVTVVLAMGVQRMARRGAIVRKLPAVETLGSATVIASDKTGTLTRNEMTVRVLVTATGRVELTGTGNSPEGELRPKDQQKLEGPWKNETDELLRAAVLANNAELIEKDGVWSIQGDPTEGSLLPAAKKAGLDLGEVHERYPRVAEAPFSSERKLMSTVNEDGGSPGHRILFTKGAPGMLLERCTHELSGEQKVLLTPERRAQILQVTESLAAEALRTLGVASRSLDTGGPEEEAGGRATELERDLVFLGLIGMIDPPRPEARAAVERARAAGIRPILITGDHPGTAVAIAKELGISADDRVVTGAQLESMSEQELAAAARDIAVYARVNPQHKLRIVKALQGNGEIVAMTGDGVNDAPALKSADIGVAMGITGTDVSKEAADLVLTDDNFATIVAAVEEGRAVFSNIRKFLGYLLSSNAGEVLTVFFSVVLARPLGLGDRGMLVLPLLATQILWINLLTDGAPALALGVDPPDPDLMRRPPRPSGEGVISRKMRWNIGIVGVVMAVGTLFIFDASLPGGFIDGPGGIEYGRTMAFTTLMLFQLFNAFNARSYVHSAFRGVFRNGWLWAAVGLSIALHIPVIYVPFLQAAFGTVRLSGGDWVLSIAVASSVLWIVEGVKFLSRIRQQPATAEGPLTK</sequence>
<dbReference type="Gene3D" id="1.20.1110.10">
    <property type="entry name" value="Calcium-transporting ATPase, transmembrane domain"/>
    <property type="match status" value="1"/>
</dbReference>
<protein>
    <submittedName>
        <fullName evidence="13">Cation-translocating P-type ATPase</fullName>
    </submittedName>
</protein>
<dbReference type="SFLD" id="SFLDG00002">
    <property type="entry name" value="C1.7:_P-type_atpase_like"/>
    <property type="match status" value="1"/>
</dbReference>
<feature type="transmembrane region" description="Helical" evidence="11">
    <location>
        <begin position="873"/>
        <end position="893"/>
    </location>
</feature>
<evidence type="ECO:0000256" key="7">
    <source>
        <dbReference type="ARBA" id="ARBA00022967"/>
    </source>
</evidence>